<protein>
    <submittedName>
        <fullName evidence="2">Uncharacterized protein</fullName>
    </submittedName>
</protein>
<dbReference type="OrthoDB" id="3061923at2759"/>
<proteinExistence type="predicted"/>
<feature type="compositionally biased region" description="Polar residues" evidence="1">
    <location>
        <begin position="1"/>
        <end position="19"/>
    </location>
</feature>
<feature type="compositionally biased region" description="Polar residues" evidence="1">
    <location>
        <begin position="79"/>
        <end position="88"/>
    </location>
</feature>
<feature type="compositionally biased region" description="Basic residues" evidence="1">
    <location>
        <begin position="317"/>
        <end position="330"/>
    </location>
</feature>
<name>A0A1B7MJ18_9AGAM</name>
<dbReference type="InParanoid" id="A0A1B7MJ18"/>
<feature type="region of interest" description="Disordered" evidence="1">
    <location>
        <begin position="189"/>
        <end position="278"/>
    </location>
</feature>
<organism evidence="2 3">
    <name type="scientific">Rhizopogon vinicolor AM-OR11-026</name>
    <dbReference type="NCBI Taxonomy" id="1314800"/>
    <lineage>
        <taxon>Eukaryota</taxon>
        <taxon>Fungi</taxon>
        <taxon>Dikarya</taxon>
        <taxon>Basidiomycota</taxon>
        <taxon>Agaricomycotina</taxon>
        <taxon>Agaricomycetes</taxon>
        <taxon>Agaricomycetidae</taxon>
        <taxon>Boletales</taxon>
        <taxon>Suillineae</taxon>
        <taxon>Rhizopogonaceae</taxon>
        <taxon>Rhizopogon</taxon>
    </lineage>
</organism>
<accession>A0A1B7MJ18</accession>
<dbReference type="AlphaFoldDB" id="A0A1B7MJ18"/>
<dbReference type="EMBL" id="KV448966">
    <property type="protein sequence ID" value="OAX32593.1"/>
    <property type="molecule type" value="Genomic_DNA"/>
</dbReference>
<reference evidence="2 3" key="1">
    <citation type="submission" date="2016-06" db="EMBL/GenBank/DDBJ databases">
        <title>Comparative genomics of the ectomycorrhizal sister species Rhizopogon vinicolor and Rhizopogon vesiculosus (Basidiomycota: Boletales) reveals a divergence of the mating type B locus.</title>
        <authorList>
            <consortium name="DOE Joint Genome Institute"/>
            <person name="Mujic A.B."/>
            <person name="Kuo A."/>
            <person name="Tritt A."/>
            <person name="Lipzen A."/>
            <person name="Chen C."/>
            <person name="Johnson J."/>
            <person name="Sharma A."/>
            <person name="Barry K."/>
            <person name="Grigoriev I.V."/>
            <person name="Spatafora J.W."/>
        </authorList>
    </citation>
    <scope>NUCLEOTIDE SEQUENCE [LARGE SCALE GENOMIC DNA]</scope>
    <source>
        <strain evidence="2 3">AM-OR11-026</strain>
    </source>
</reference>
<evidence type="ECO:0000256" key="1">
    <source>
        <dbReference type="SAM" id="MobiDB-lite"/>
    </source>
</evidence>
<feature type="compositionally biased region" description="Polar residues" evidence="1">
    <location>
        <begin position="292"/>
        <end position="310"/>
    </location>
</feature>
<feature type="region of interest" description="Disordered" evidence="1">
    <location>
        <begin position="1"/>
        <end position="24"/>
    </location>
</feature>
<dbReference type="Proteomes" id="UP000092154">
    <property type="component" value="Unassembled WGS sequence"/>
</dbReference>
<keyword evidence="3" id="KW-1185">Reference proteome</keyword>
<feature type="compositionally biased region" description="Polar residues" evidence="1">
    <location>
        <begin position="145"/>
        <end position="155"/>
    </location>
</feature>
<feature type="non-terminal residue" evidence="2">
    <location>
        <position position="1"/>
    </location>
</feature>
<evidence type="ECO:0000313" key="2">
    <source>
        <dbReference type="EMBL" id="OAX32593.1"/>
    </source>
</evidence>
<feature type="region of interest" description="Disordered" evidence="1">
    <location>
        <begin position="291"/>
        <end position="377"/>
    </location>
</feature>
<evidence type="ECO:0000313" key="3">
    <source>
        <dbReference type="Proteomes" id="UP000092154"/>
    </source>
</evidence>
<gene>
    <name evidence="2" type="ORF">K503DRAFT_596009</name>
</gene>
<feature type="compositionally biased region" description="Polar residues" evidence="1">
    <location>
        <begin position="336"/>
        <end position="353"/>
    </location>
</feature>
<sequence>IRQDSAGRSTPSVQETPRTPGQLRVANIAFGDLTSGDESSVLYRTQTHQNARAGEIGPQSSAVQERRQTPSPLGGDRLAQSSPASCIQRTPGMMEDMSGIDPRDCNLTGIAKPHDPIVHEHPPPETWATVLKSNLMTALGTVTGNRTQYSSTSEENAIPLHGWSQPRPEPVLEPDVSLIARAEQLQPCNSDVPTFSEPSNHEPVGDPEDLGVSRSKLAFSDSKGTDMSLIRTEESRAPQEHDTAPVDIAKSPSPDVSHTSQTGLSGVHSSESESEAATAASLKNYLYEMTQPHPTFSSNEDALKSQTNAMQPGHSRASSRKRGEQRKRSAPRSIQREPSSTTSIISGESDSPQQPQPGHLSMREYSKKKRYRKEDGK</sequence>
<feature type="region of interest" description="Disordered" evidence="1">
    <location>
        <begin position="145"/>
        <end position="168"/>
    </location>
</feature>
<feature type="region of interest" description="Disordered" evidence="1">
    <location>
        <begin position="39"/>
        <end position="90"/>
    </location>
</feature>
<feature type="compositionally biased region" description="Basic and acidic residues" evidence="1">
    <location>
        <begin position="231"/>
        <end position="244"/>
    </location>
</feature>
<feature type="compositionally biased region" description="Polar residues" evidence="1">
    <location>
        <begin position="189"/>
        <end position="198"/>
    </location>
</feature>
<dbReference type="STRING" id="1314800.A0A1B7MJ18"/>
<feature type="compositionally biased region" description="Polar residues" evidence="1">
    <location>
        <begin position="39"/>
        <end position="50"/>
    </location>
</feature>
<feature type="compositionally biased region" description="Polar residues" evidence="1">
    <location>
        <begin position="254"/>
        <end position="268"/>
    </location>
</feature>